<keyword evidence="1" id="KW-0472">Membrane</keyword>
<dbReference type="AlphaFoldDB" id="A0A0E9WY61"/>
<organism evidence="2">
    <name type="scientific">Anguilla anguilla</name>
    <name type="common">European freshwater eel</name>
    <name type="synonym">Muraena anguilla</name>
    <dbReference type="NCBI Taxonomy" id="7936"/>
    <lineage>
        <taxon>Eukaryota</taxon>
        <taxon>Metazoa</taxon>
        <taxon>Chordata</taxon>
        <taxon>Craniata</taxon>
        <taxon>Vertebrata</taxon>
        <taxon>Euteleostomi</taxon>
        <taxon>Actinopterygii</taxon>
        <taxon>Neopterygii</taxon>
        <taxon>Teleostei</taxon>
        <taxon>Anguilliformes</taxon>
        <taxon>Anguillidae</taxon>
        <taxon>Anguilla</taxon>
    </lineage>
</organism>
<protein>
    <submittedName>
        <fullName evidence="2">Uncharacterized protein</fullName>
    </submittedName>
</protein>
<reference evidence="2" key="2">
    <citation type="journal article" date="2015" name="Fish Shellfish Immunol.">
        <title>Early steps in the European eel (Anguilla anguilla)-Vibrio vulnificus interaction in the gills: Role of the RtxA13 toxin.</title>
        <authorList>
            <person name="Callol A."/>
            <person name="Pajuelo D."/>
            <person name="Ebbesson L."/>
            <person name="Teles M."/>
            <person name="MacKenzie S."/>
            <person name="Amaro C."/>
        </authorList>
    </citation>
    <scope>NUCLEOTIDE SEQUENCE</scope>
</reference>
<keyword evidence="1" id="KW-1133">Transmembrane helix</keyword>
<feature type="transmembrane region" description="Helical" evidence="1">
    <location>
        <begin position="60"/>
        <end position="78"/>
    </location>
</feature>
<keyword evidence="1" id="KW-0812">Transmembrane</keyword>
<evidence type="ECO:0000313" key="2">
    <source>
        <dbReference type="EMBL" id="JAH95156.1"/>
    </source>
</evidence>
<dbReference type="EMBL" id="GBXM01013421">
    <property type="protein sequence ID" value="JAH95156.1"/>
    <property type="molecule type" value="Transcribed_RNA"/>
</dbReference>
<accession>A0A0E9WY61</accession>
<name>A0A0E9WY61_ANGAN</name>
<proteinExistence type="predicted"/>
<reference evidence="2" key="1">
    <citation type="submission" date="2014-11" db="EMBL/GenBank/DDBJ databases">
        <authorList>
            <person name="Amaro Gonzalez C."/>
        </authorList>
    </citation>
    <scope>NUCLEOTIDE SEQUENCE</scope>
</reference>
<sequence length="79" mass="9376">MCVYIYVYICLYVYTCVYIYAHIYIYDMVKLKAAVVSCSFCGLGCLTNDDDIKKKNKNRFCFLIKFAGFFPNVYYLFFT</sequence>
<evidence type="ECO:0000256" key="1">
    <source>
        <dbReference type="SAM" id="Phobius"/>
    </source>
</evidence>
<feature type="transmembrane region" description="Helical" evidence="1">
    <location>
        <begin position="5"/>
        <end position="25"/>
    </location>
</feature>